<keyword evidence="3" id="KW-1185">Reference proteome</keyword>
<proteinExistence type="predicted"/>
<evidence type="ECO:0000313" key="2">
    <source>
        <dbReference type="EMBL" id="KAG7383195.1"/>
    </source>
</evidence>
<dbReference type="OrthoDB" id="126268at2759"/>
<evidence type="ECO:0008006" key="4">
    <source>
        <dbReference type="Google" id="ProtNLM"/>
    </source>
</evidence>
<evidence type="ECO:0000313" key="3">
    <source>
        <dbReference type="Proteomes" id="UP000693981"/>
    </source>
</evidence>
<accession>A0A8T1VPB3</accession>
<feature type="region of interest" description="Disordered" evidence="1">
    <location>
        <begin position="53"/>
        <end position="77"/>
    </location>
</feature>
<reference evidence="2" key="1">
    <citation type="submission" date="2021-02" db="EMBL/GenBank/DDBJ databases">
        <authorList>
            <person name="Palmer J.M."/>
        </authorList>
    </citation>
    <scope>NUCLEOTIDE SEQUENCE</scope>
    <source>
        <strain evidence="2">SCRP23</strain>
    </source>
</reference>
<evidence type="ECO:0000256" key="1">
    <source>
        <dbReference type="SAM" id="MobiDB-lite"/>
    </source>
</evidence>
<sequence>MDDQTSFFLDDGDLTAFMTDSWNGEPLTGSPLPIPTIEQSCSATTLVEKDKTAETVASKSAKQGKTKWKRRRDRNRPYREIPQLRTQIIDLESKLQDEQAKASERAIGALSGRDLTTMLKAKLSENLKRMQMIEQSLGDQMQKLVQVLPHSGSTAARVLQYEEKDLPTFRELADSVDEQYKKMNRVLRLSGLHEATSEMINAYICRSGGASSDLLKVCTSMVLPYESHLIERAVWKNVKNDEAVVLGPKQSLDNLELSLGSATRVSVQKHKVTVGDSTCTMTMVIKQFTEKDRLVHVWHTIAEWQCVGTARNVKTHEYGWSFAKPVKETAASVWQSCVLMSPAVLTGLTPSESKETTQILARLYQTFIVWRLQLLENQVIDETIQKKKSTNLFSIIQD</sequence>
<comment type="caution">
    <text evidence="2">The sequence shown here is derived from an EMBL/GenBank/DDBJ whole genome shotgun (WGS) entry which is preliminary data.</text>
</comment>
<dbReference type="Proteomes" id="UP000693981">
    <property type="component" value="Unassembled WGS sequence"/>
</dbReference>
<dbReference type="EMBL" id="JAGDFL010000667">
    <property type="protein sequence ID" value="KAG7383195.1"/>
    <property type="molecule type" value="Genomic_DNA"/>
</dbReference>
<protein>
    <recommendedName>
        <fullName evidence="4">M96 mating-specific protein family</fullName>
    </recommendedName>
</protein>
<name>A0A8T1VPB3_9STRA</name>
<feature type="compositionally biased region" description="Basic residues" evidence="1">
    <location>
        <begin position="62"/>
        <end position="74"/>
    </location>
</feature>
<organism evidence="2 3">
    <name type="scientific">Phytophthora boehmeriae</name>
    <dbReference type="NCBI Taxonomy" id="109152"/>
    <lineage>
        <taxon>Eukaryota</taxon>
        <taxon>Sar</taxon>
        <taxon>Stramenopiles</taxon>
        <taxon>Oomycota</taxon>
        <taxon>Peronosporomycetes</taxon>
        <taxon>Peronosporales</taxon>
        <taxon>Peronosporaceae</taxon>
        <taxon>Phytophthora</taxon>
    </lineage>
</organism>
<dbReference type="AlphaFoldDB" id="A0A8T1VPB3"/>
<gene>
    <name evidence="2" type="ORF">PHYBOEH_010025</name>
</gene>